<organism evidence="2">
    <name type="scientific">Pseudarthrobacter sulfonivorans</name>
    <dbReference type="NCBI Taxonomy" id="121292"/>
    <lineage>
        <taxon>Bacteria</taxon>
        <taxon>Bacillati</taxon>
        <taxon>Actinomycetota</taxon>
        <taxon>Actinomycetes</taxon>
        <taxon>Micrococcales</taxon>
        <taxon>Micrococcaceae</taxon>
        <taxon>Pseudarthrobacter</taxon>
    </lineage>
</organism>
<gene>
    <name evidence="2" type="ORF">AU252_15795</name>
</gene>
<evidence type="ECO:0000313" key="3">
    <source>
        <dbReference type="Proteomes" id="UP000065151"/>
    </source>
</evidence>
<dbReference type="STRING" id="121292.AU252_15795"/>
<evidence type="ECO:0000256" key="1">
    <source>
        <dbReference type="SAM" id="MobiDB-lite"/>
    </source>
</evidence>
<protein>
    <submittedName>
        <fullName evidence="2">Uncharacterized protein</fullName>
    </submittedName>
</protein>
<evidence type="ECO:0000313" key="2">
    <source>
        <dbReference type="EMBL" id="ALV42429.1"/>
    </source>
</evidence>
<feature type="region of interest" description="Disordered" evidence="1">
    <location>
        <begin position="46"/>
        <end position="73"/>
    </location>
</feature>
<feature type="compositionally biased region" description="Polar residues" evidence="1">
    <location>
        <begin position="52"/>
        <end position="63"/>
    </location>
</feature>
<dbReference type="EMBL" id="CP013747">
    <property type="protein sequence ID" value="ALV42429.1"/>
    <property type="molecule type" value="Genomic_DNA"/>
</dbReference>
<reference evidence="2 3" key="1">
    <citation type="submission" date="2015-12" db="EMBL/GenBank/DDBJ databases">
        <authorList>
            <person name="Shamseldin A."/>
            <person name="Moawad H."/>
            <person name="Abd El-Rahim W.M."/>
            <person name="Sadowsky M.J."/>
        </authorList>
    </citation>
    <scope>NUCLEOTIDE SEQUENCE [LARGE SCALE GENOMIC DNA]</scope>
    <source>
        <strain evidence="2 3">Ar51</strain>
    </source>
</reference>
<dbReference type="AlphaFoldDB" id="A0A0U3QDH0"/>
<sequence>MLTADERPPELAVRVYVPVVLILQQAKAETPETAFRGFVVQHYCADGESKSSSRNPPTRSDTANAAVHAAGGP</sequence>
<name>A0A0U3QDH0_9MICC</name>
<proteinExistence type="predicted"/>
<dbReference type="Proteomes" id="UP000065151">
    <property type="component" value="Chromosome"/>
</dbReference>
<dbReference type="KEGG" id="psul:AU252_15795"/>
<accession>A0A0U3QDH0</accession>